<dbReference type="Gene3D" id="1.10.10.10">
    <property type="entry name" value="Winged helix-like DNA-binding domain superfamily/Winged helix DNA-binding domain"/>
    <property type="match status" value="1"/>
</dbReference>
<dbReference type="Proteomes" id="UP000239209">
    <property type="component" value="Unassembled WGS sequence"/>
</dbReference>
<dbReference type="Pfam" id="PF00196">
    <property type="entry name" value="GerE"/>
    <property type="match status" value="1"/>
</dbReference>
<keyword evidence="2 5" id="KW-0238">DNA-binding</keyword>
<dbReference type="InterPro" id="IPR036388">
    <property type="entry name" value="WH-like_DNA-bd_sf"/>
</dbReference>
<evidence type="ECO:0000313" key="6">
    <source>
        <dbReference type="Proteomes" id="UP000239209"/>
    </source>
</evidence>
<comment type="caution">
    <text evidence="5">The sequence shown here is derived from an EMBL/GenBank/DDBJ whole genome shotgun (WGS) entry which is preliminary data.</text>
</comment>
<dbReference type="SMART" id="SM00421">
    <property type="entry name" value="HTH_LUXR"/>
    <property type="match status" value="1"/>
</dbReference>
<dbReference type="PANTHER" id="PTHR44688:SF16">
    <property type="entry name" value="DNA-BINDING TRANSCRIPTIONAL ACTIVATOR DEVR_DOSR"/>
    <property type="match status" value="1"/>
</dbReference>
<evidence type="ECO:0000256" key="3">
    <source>
        <dbReference type="ARBA" id="ARBA00023163"/>
    </source>
</evidence>
<dbReference type="SUPFAM" id="SSF52540">
    <property type="entry name" value="P-loop containing nucleoside triphosphate hydrolases"/>
    <property type="match status" value="1"/>
</dbReference>
<dbReference type="GO" id="GO:0003677">
    <property type="term" value="F:DNA binding"/>
    <property type="evidence" value="ECO:0007669"/>
    <property type="project" value="UniProtKB-KW"/>
</dbReference>
<evidence type="ECO:0000259" key="4">
    <source>
        <dbReference type="PROSITE" id="PS50043"/>
    </source>
</evidence>
<organism evidence="5 6">
    <name type="scientific">Pseudosporangium ferrugineum</name>
    <dbReference type="NCBI Taxonomy" id="439699"/>
    <lineage>
        <taxon>Bacteria</taxon>
        <taxon>Bacillati</taxon>
        <taxon>Actinomycetota</taxon>
        <taxon>Actinomycetes</taxon>
        <taxon>Micromonosporales</taxon>
        <taxon>Micromonosporaceae</taxon>
        <taxon>Pseudosporangium</taxon>
    </lineage>
</organism>
<reference evidence="5 6" key="1">
    <citation type="submission" date="2018-03" db="EMBL/GenBank/DDBJ databases">
        <title>Genomic Encyclopedia of Archaeal and Bacterial Type Strains, Phase II (KMG-II): from individual species to whole genera.</title>
        <authorList>
            <person name="Goeker M."/>
        </authorList>
    </citation>
    <scope>NUCLEOTIDE SEQUENCE [LARGE SCALE GENOMIC DNA]</scope>
    <source>
        <strain evidence="5 6">DSM 45348</strain>
    </source>
</reference>
<evidence type="ECO:0000313" key="5">
    <source>
        <dbReference type="EMBL" id="PRY27856.1"/>
    </source>
</evidence>
<dbReference type="PANTHER" id="PTHR44688">
    <property type="entry name" value="DNA-BINDING TRANSCRIPTIONAL ACTIVATOR DEVR_DOSR"/>
    <property type="match status" value="1"/>
</dbReference>
<proteinExistence type="predicted"/>
<keyword evidence="6" id="KW-1185">Reference proteome</keyword>
<protein>
    <submittedName>
        <fullName evidence="5">DNA-binding CsgD family transcriptional regulator</fullName>
    </submittedName>
</protein>
<keyword evidence="1" id="KW-0805">Transcription regulation</keyword>
<accession>A0A2T0S343</accession>
<evidence type="ECO:0000256" key="1">
    <source>
        <dbReference type="ARBA" id="ARBA00023015"/>
    </source>
</evidence>
<dbReference type="PRINTS" id="PR00038">
    <property type="entry name" value="HTHLUXR"/>
</dbReference>
<dbReference type="Pfam" id="PF13191">
    <property type="entry name" value="AAA_16"/>
    <property type="match status" value="1"/>
</dbReference>
<dbReference type="InterPro" id="IPR016032">
    <property type="entry name" value="Sig_transdc_resp-reg_C-effctor"/>
</dbReference>
<keyword evidence="3" id="KW-0804">Transcription</keyword>
<dbReference type="SUPFAM" id="SSF46894">
    <property type="entry name" value="C-terminal effector domain of the bipartite response regulators"/>
    <property type="match status" value="1"/>
</dbReference>
<dbReference type="CDD" id="cd06170">
    <property type="entry name" value="LuxR_C_like"/>
    <property type="match status" value="1"/>
</dbReference>
<dbReference type="InterPro" id="IPR000792">
    <property type="entry name" value="Tscrpt_reg_LuxR_C"/>
</dbReference>
<dbReference type="PROSITE" id="PS50043">
    <property type="entry name" value="HTH_LUXR_2"/>
    <property type="match status" value="1"/>
</dbReference>
<gene>
    <name evidence="5" type="ORF">CLV70_10910</name>
</gene>
<dbReference type="PROSITE" id="PS00622">
    <property type="entry name" value="HTH_LUXR_1"/>
    <property type="match status" value="1"/>
</dbReference>
<dbReference type="EMBL" id="PVZG01000009">
    <property type="protein sequence ID" value="PRY27856.1"/>
    <property type="molecule type" value="Genomic_DNA"/>
</dbReference>
<feature type="domain" description="HTH luxR-type" evidence="4">
    <location>
        <begin position="799"/>
        <end position="864"/>
    </location>
</feature>
<dbReference type="InterPro" id="IPR027417">
    <property type="entry name" value="P-loop_NTPase"/>
</dbReference>
<name>A0A2T0S343_9ACTN</name>
<dbReference type="GO" id="GO:0006355">
    <property type="term" value="P:regulation of DNA-templated transcription"/>
    <property type="evidence" value="ECO:0007669"/>
    <property type="project" value="InterPro"/>
</dbReference>
<dbReference type="AlphaFoldDB" id="A0A2T0S343"/>
<dbReference type="InterPro" id="IPR041664">
    <property type="entry name" value="AAA_16"/>
</dbReference>
<sequence length="865" mass="91104">MLTLVEQWGFVGRTDELARLRSVATSDSERGLILSGAAGIGKSRLLHEAVSPLPADGRAVYFASATTASSGLPFGGLAQILPPDPPAGLSPAGLLRWAVDGLHADAGGRPTVLAVDDAHLLDPPSAALVHLLVREGATLLATLRAAEPVPAPITALWTEGLVDHAEVAPLSIDESRALLNTMVGGPVEIGSARRLCHLGGGNPLLLRELIMAALRGGALLQAYGFWRWTGRLALAPSLAELVDARVGSLSTGVRDVLEMVSLGEPIGLQVLLRAADPADVEAAEERGLIRVDRDERRHDVRLAHPLYGEVVRRRCPVTRSRRLLAKLADLVETAGGRRRDDLLRVAVWRLDSGTAQDGALLLDAAGQAFARFDVPLTRRLASAAYEAGAGYPAADLLATALLFADEADAALAVLDGAPDDGVRRMTARATVEFFGLGRTEAADDLAAVTLTDPADAARAHAVEAFLRLQIGQVPHARELASLVADAPEASTPARGLAKCVLSLLAALSGDQDGARALLTAAGAETIAWRRDIPALQYALQMAEGTLVTVSLDLPAIDRILAAEFADLAQAGGFGFGSAWVSLLQSRAAWMRGRTDEALRAVEQACATLSMASVYDGSAHFARAIIAAQRGDHPLARASLTIAEAAAARPSGLYYAWRQQARAWTQACAGDVTGAVRMLLELANRLREDGFHAIELIALYDLVRLGRADLVADRMAAMAPTVGGRAAPVLIRHATAGTDGGTHLAVARDLSALGYQVYAAEAAAGAVRIFRAARDAQALAASTLLADVLARCDVLRTPALMAVQPTLTVRERQVAELAAGGVRSREIADLLFLSPRTVENHLQRVYTKLGVNGRNELAPALRLLPQ</sequence>
<evidence type="ECO:0000256" key="2">
    <source>
        <dbReference type="ARBA" id="ARBA00023125"/>
    </source>
</evidence>